<sequence>MGYKLIILLGLLLGVLYSLHILVKDFQSITSGKLLMKFLFKRDVSSQSSNRYHTVRWKKILLHDTIQCARYLYCDLGANTDNEIRRGFALMLTLEPLEEDKSSLQVFQQAYELGRTSGVKSCRNEYPVCPFDGRFLFQVIAYLLKT</sequence>
<proteinExistence type="predicted"/>
<dbReference type="RefSeq" id="XP_052754713.1">
    <property type="nucleotide sequence ID" value="XM_052898753.1"/>
</dbReference>
<protein>
    <submittedName>
        <fullName evidence="2">Uncharacterized protein LOC128201524 isoform X1</fullName>
    </submittedName>
</protein>
<dbReference type="Proteomes" id="UP001652740">
    <property type="component" value="Unplaced"/>
</dbReference>
<organism evidence="1 2">
    <name type="scientific">Galleria mellonella</name>
    <name type="common">Greater wax moth</name>
    <dbReference type="NCBI Taxonomy" id="7137"/>
    <lineage>
        <taxon>Eukaryota</taxon>
        <taxon>Metazoa</taxon>
        <taxon>Ecdysozoa</taxon>
        <taxon>Arthropoda</taxon>
        <taxon>Hexapoda</taxon>
        <taxon>Insecta</taxon>
        <taxon>Pterygota</taxon>
        <taxon>Neoptera</taxon>
        <taxon>Endopterygota</taxon>
        <taxon>Lepidoptera</taxon>
        <taxon>Glossata</taxon>
        <taxon>Ditrysia</taxon>
        <taxon>Pyraloidea</taxon>
        <taxon>Pyralidae</taxon>
        <taxon>Galleriinae</taxon>
        <taxon>Galleria</taxon>
    </lineage>
</organism>
<accession>A0ABM3MTM0</accession>
<reference evidence="2" key="1">
    <citation type="submission" date="2025-08" db="UniProtKB">
        <authorList>
            <consortium name="RefSeq"/>
        </authorList>
    </citation>
    <scope>IDENTIFICATION</scope>
    <source>
        <tissue evidence="2">Whole larvae</tissue>
    </source>
</reference>
<name>A0ABM3MTM0_GALME</name>
<gene>
    <name evidence="2" type="primary">LOC128201524</name>
</gene>
<evidence type="ECO:0000313" key="1">
    <source>
        <dbReference type="Proteomes" id="UP001652740"/>
    </source>
</evidence>
<evidence type="ECO:0000313" key="2">
    <source>
        <dbReference type="RefSeq" id="XP_052754713.1"/>
    </source>
</evidence>
<dbReference type="GeneID" id="128201524"/>
<keyword evidence="1" id="KW-1185">Reference proteome</keyword>